<gene>
    <name evidence="1" type="ORF">GCM10025782_16320</name>
</gene>
<sequence>MKAITTIFESILGNDDSLVWTPNDGPSDFSAQRAWGWTS</sequence>
<keyword evidence="2" id="KW-1185">Reference proteome</keyword>
<dbReference type="Proteomes" id="UP001500556">
    <property type="component" value="Unassembled WGS sequence"/>
</dbReference>
<name>A0ABP8Y2G0_9MICO</name>
<protein>
    <submittedName>
        <fullName evidence="1">Uncharacterized protein</fullName>
    </submittedName>
</protein>
<dbReference type="EMBL" id="BAABLO010000004">
    <property type="protein sequence ID" value="GAA4719693.1"/>
    <property type="molecule type" value="Genomic_DNA"/>
</dbReference>
<accession>A0ABP8Y2G0</accession>
<comment type="caution">
    <text evidence="1">The sequence shown here is derived from an EMBL/GenBank/DDBJ whole genome shotgun (WGS) entry which is preliminary data.</text>
</comment>
<evidence type="ECO:0000313" key="1">
    <source>
        <dbReference type="EMBL" id="GAA4719693.1"/>
    </source>
</evidence>
<evidence type="ECO:0000313" key="2">
    <source>
        <dbReference type="Proteomes" id="UP001500556"/>
    </source>
</evidence>
<organism evidence="1 2">
    <name type="scientific">Pedococcus ginsenosidimutans</name>
    <dbReference type="NCBI Taxonomy" id="490570"/>
    <lineage>
        <taxon>Bacteria</taxon>
        <taxon>Bacillati</taxon>
        <taxon>Actinomycetota</taxon>
        <taxon>Actinomycetes</taxon>
        <taxon>Micrococcales</taxon>
        <taxon>Intrasporangiaceae</taxon>
        <taxon>Pedococcus</taxon>
    </lineage>
</organism>
<reference evidence="2" key="1">
    <citation type="journal article" date="2019" name="Int. J. Syst. Evol. Microbiol.">
        <title>The Global Catalogue of Microorganisms (GCM) 10K type strain sequencing project: providing services to taxonomists for standard genome sequencing and annotation.</title>
        <authorList>
            <consortium name="The Broad Institute Genomics Platform"/>
            <consortium name="The Broad Institute Genome Sequencing Center for Infectious Disease"/>
            <person name="Wu L."/>
            <person name="Ma J."/>
        </authorList>
    </citation>
    <scope>NUCLEOTIDE SEQUENCE [LARGE SCALE GENOMIC DNA]</scope>
    <source>
        <strain evidence="2">JCM 18961</strain>
    </source>
</reference>
<proteinExistence type="predicted"/>